<evidence type="ECO:0000259" key="2">
    <source>
        <dbReference type="PROSITE" id="PS51677"/>
    </source>
</evidence>
<dbReference type="Proteomes" id="UP000823638">
    <property type="component" value="Unassembled WGS sequence"/>
</dbReference>
<gene>
    <name evidence="3" type="ORF">IAA81_09795</name>
</gene>
<evidence type="ECO:0000313" key="3">
    <source>
        <dbReference type="EMBL" id="MBO8458500.1"/>
    </source>
</evidence>
<evidence type="ECO:0000256" key="1">
    <source>
        <dbReference type="ARBA" id="ARBA00022729"/>
    </source>
</evidence>
<name>A0A9D9HR90_9SPIR</name>
<dbReference type="Pfam" id="PF01522">
    <property type="entry name" value="Polysacc_deac_1"/>
    <property type="match status" value="1"/>
</dbReference>
<dbReference type="InterPro" id="IPR011330">
    <property type="entry name" value="Glyco_hydro/deAcase_b/a-brl"/>
</dbReference>
<dbReference type="InterPro" id="IPR051398">
    <property type="entry name" value="Polysacch_Deacetylase"/>
</dbReference>
<proteinExistence type="predicted"/>
<reference evidence="3" key="1">
    <citation type="submission" date="2020-10" db="EMBL/GenBank/DDBJ databases">
        <authorList>
            <person name="Gilroy R."/>
        </authorList>
    </citation>
    <scope>NUCLEOTIDE SEQUENCE</scope>
    <source>
        <strain evidence="3">10532</strain>
    </source>
</reference>
<protein>
    <submittedName>
        <fullName evidence="3">Polysaccharide deacetylase family protein</fullName>
    </submittedName>
</protein>
<sequence>MAEIKKLYPGGKTKAFILTYDDGVEEDIKFVGLIEKYNLKGCFNLNFGLMENQFEWKHPSGKTIKRLSLQTAVKLYKNHEIASHTMTHPNLENLKKNEILLEMYRDKENLELLFERKVRGFAIPFSFFSPLVKKCIKKSCFEYGRISEESFSLEPATDYFAWKPSIFHLNDKLENFVNSFLQTDRELAICTIAGHSYDLEVENKWGLLENIFKRINDNENILSMTMAENAAYLKAMEKSYFTKEKITNASPIPLWFEVYGTTVSLPPFKEYPL</sequence>
<keyword evidence="1" id="KW-0732">Signal</keyword>
<dbReference type="GO" id="GO:0005975">
    <property type="term" value="P:carbohydrate metabolic process"/>
    <property type="evidence" value="ECO:0007669"/>
    <property type="project" value="InterPro"/>
</dbReference>
<organism evidence="3 4">
    <name type="scientific">Candidatus Gallitreponema excrementavium</name>
    <dbReference type="NCBI Taxonomy" id="2840840"/>
    <lineage>
        <taxon>Bacteria</taxon>
        <taxon>Pseudomonadati</taxon>
        <taxon>Spirochaetota</taxon>
        <taxon>Spirochaetia</taxon>
        <taxon>Spirochaetales</taxon>
        <taxon>Candidatus Gallitreponema</taxon>
    </lineage>
</organism>
<dbReference type="GO" id="GO:0016810">
    <property type="term" value="F:hydrolase activity, acting on carbon-nitrogen (but not peptide) bonds"/>
    <property type="evidence" value="ECO:0007669"/>
    <property type="project" value="InterPro"/>
</dbReference>
<feature type="domain" description="NodB homology" evidence="2">
    <location>
        <begin position="14"/>
        <end position="273"/>
    </location>
</feature>
<dbReference type="Gene3D" id="3.20.20.370">
    <property type="entry name" value="Glycoside hydrolase/deacetylase"/>
    <property type="match status" value="1"/>
</dbReference>
<reference evidence="3" key="2">
    <citation type="journal article" date="2021" name="PeerJ">
        <title>Extensive microbial diversity within the chicken gut microbiome revealed by metagenomics and culture.</title>
        <authorList>
            <person name="Gilroy R."/>
            <person name="Ravi A."/>
            <person name="Getino M."/>
            <person name="Pursley I."/>
            <person name="Horton D.L."/>
            <person name="Alikhan N.F."/>
            <person name="Baker D."/>
            <person name="Gharbi K."/>
            <person name="Hall N."/>
            <person name="Watson M."/>
            <person name="Adriaenssens E.M."/>
            <person name="Foster-Nyarko E."/>
            <person name="Jarju S."/>
            <person name="Secka A."/>
            <person name="Antonio M."/>
            <person name="Oren A."/>
            <person name="Chaudhuri R.R."/>
            <person name="La Ragione R."/>
            <person name="Hildebrand F."/>
            <person name="Pallen M.J."/>
        </authorList>
    </citation>
    <scope>NUCLEOTIDE SEQUENCE</scope>
    <source>
        <strain evidence="3">10532</strain>
    </source>
</reference>
<dbReference type="PANTHER" id="PTHR34216:SF11">
    <property type="entry name" value="CHITOOLIGOSACCHARIDE DEACETYLASE"/>
    <property type="match status" value="1"/>
</dbReference>
<dbReference type="PANTHER" id="PTHR34216">
    <property type="match status" value="1"/>
</dbReference>
<evidence type="ECO:0000313" key="4">
    <source>
        <dbReference type="Proteomes" id="UP000823638"/>
    </source>
</evidence>
<dbReference type="EMBL" id="JADIMM010000111">
    <property type="protein sequence ID" value="MBO8458500.1"/>
    <property type="molecule type" value="Genomic_DNA"/>
</dbReference>
<comment type="caution">
    <text evidence="3">The sequence shown here is derived from an EMBL/GenBank/DDBJ whole genome shotgun (WGS) entry which is preliminary data.</text>
</comment>
<dbReference type="AlphaFoldDB" id="A0A9D9HR90"/>
<dbReference type="InterPro" id="IPR002509">
    <property type="entry name" value="NODB_dom"/>
</dbReference>
<dbReference type="SUPFAM" id="SSF88713">
    <property type="entry name" value="Glycoside hydrolase/deacetylase"/>
    <property type="match status" value="1"/>
</dbReference>
<dbReference type="PROSITE" id="PS51677">
    <property type="entry name" value="NODB"/>
    <property type="match status" value="1"/>
</dbReference>
<accession>A0A9D9HR90</accession>